<keyword evidence="2" id="KW-1185">Reference proteome</keyword>
<gene>
    <name evidence="1" type="ORF">BDP27DRAFT_43950</name>
</gene>
<dbReference type="EMBL" id="JADNRY010000010">
    <property type="protein sequence ID" value="KAF9075341.1"/>
    <property type="molecule type" value="Genomic_DNA"/>
</dbReference>
<evidence type="ECO:0000313" key="2">
    <source>
        <dbReference type="Proteomes" id="UP000772434"/>
    </source>
</evidence>
<dbReference type="Proteomes" id="UP000772434">
    <property type="component" value="Unassembled WGS sequence"/>
</dbReference>
<protein>
    <submittedName>
        <fullName evidence="1">Uncharacterized protein</fullName>
    </submittedName>
</protein>
<comment type="caution">
    <text evidence="1">The sequence shown here is derived from an EMBL/GenBank/DDBJ whole genome shotgun (WGS) entry which is preliminary data.</text>
</comment>
<dbReference type="OrthoDB" id="2662268at2759"/>
<sequence length="175" mass="20587">MSELVERTAEIAYADMPLFGYPAPPLSVKFELVWPGYLHYPWLVDLPLFDQDGRRITWTRQELGPWLAFQFQAFAEKCTRKVINSREPAWRIGVGGYKFEHMRLVSFRNITECIWRASVEVYVPYNGWPDNDEEYYLLTGAEGCYEKTGPERRCPSCRVVHPYDPRVDANQTKRR</sequence>
<evidence type="ECO:0000313" key="1">
    <source>
        <dbReference type="EMBL" id="KAF9075341.1"/>
    </source>
</evidence>
<accession>A0A9P5Q5B7</accession>
<dbReference type="AlphaFoldDB" id="A0A9P5Q5B7"/>
<reference evidence="1" key="1">
    <citation type="submission" date="2020-11" db="EMBL/GenBank/DDBJ databases">
        <authorList>
            <consortium name="DOE Joint Genome Institute"/>
            <person name="Ahrendt S."/>
            <person name="Riley R."/>
            <person name="Andreopoulos W."/>
            <person name="Labutti K."/>
            <person name="Pangilinan J."/>
            <person name="Ruiz-Duenas F.J."/>
            <person name="Barrasa J.M."/>
            <person name="Sanchez-Garcia M."/>
            <person name="Camarero S."/>
            <person name="Miyauchi S."/>
            <person name="Serrano A."/>
            <person name="Linde D."/>
            <person name="Babiker R."/>
            <person name="Drula E."/>
            <person name="Ayuso-Fernandez I."/>
            <person name="Pacheco R."/>
            <person name="Padilla G."/>
            <person name="Ferreira P."/>
            <person name="Barriuso J."/>
            <person name="Kellner H."/>
            <person name="Castanera R."/>
            <person name="Alfaro M."/>
            <person name="Ramirez L."/>
            <person name="Pisabarro A.G."/>
            <person name="Kuo A."/>
            <person name="Tritt A."/>
            <person name="Lipzen A."/>
            <person name="He G."/>
            <person name="Yan M."/>
            <person name="Ng V."/>
            <person name="Cullen D."/>
            <person name="Martin F."/>
            <person name="Rosso M.-N."/>
            <person name="Henrissat B."/>
            <person name="Hibbett D."/>
            <person name="Martinez A.T."/>
            <person name="Grigoriev I.V."/>
        </authorList>
    </citation>
    <scope>NUCLEOTIDE SEQUENCE</scope>
    <source>
        <strain evidence="1">AH 40177</strain>
    </source>
</reference>
<name>A0A9P5Q5B7_9AGAR</name>
<organism evidence="1 2">
    <name type="scientific">Rhodocollybia butyracea</name>
    <dbReference type="NCBI Taxonomy" id="206335"/>
    <lineage>
        <taxon>Eukaryota</taxon>
        <taxon>Fungi</taxon>
        <taxon>Dikarya</taxon>
        <taxon>Basidiomycota</taxon>
        <taxon>Agaricomycotina</taxon>
        <taxon>Agaricomycetes</taxon>
        <taxon>Agaricomycetidae</taxon>
        <taxon>Agaricales</taxon>
        <taxon>Marasmiineae</taxon>
        <taxon>Omphalotaceae</taxon>
        <taxon>Rhodocollybia</taxon>
    </lineage>
</organism>
<proteinExistence type="predicted"/>